<name>V5AVP2_TRYCR</name>
<organism evidence="3 4">
    <name type="scientific">Trypanosoma cruzi Dm28c</name>
    <dbReference type="NCBI Taxonomy" id="1416333"/>
    <lineage>
        <taxon>Eukaryota</taxon>
        <taxon>Discoba</taxon>
        <taxon>Euglenozoa</taxon>
        <taxon>Kinetoplastea</taxon>
        <taxon>Metakinetoplastina</taxon>
        <taxon>Trypanosomatida</taxon>
        <taxon>Trypanosomatidae</taxon>
        <taxon>Trypanosoma</taxon>
        <taxon>Schizotrypanum</taxon>
    </lineage>
</organism>
<protein>
    <recommendedName>
        <fullName evidence="5">Dispersed gene family protein 1 (DGF-1)</fullName>
    </recommendedName>
</protein>
<dbReference type="VEuPathDB" id="TriTrypDB:TCDM_12413"/>
<comment type="caution">
    <text evidence="3">The sequence shown here is derived from an EMBL/GenBank/DDBJ whole genome shotgun (WGS) entry which is preliminary data.</text>
</comment>
<dbReference type="OrthoDB" id="10344511at2759"/>
<dbReference type="EMBL" id="AYLP01000569">
    <property type="protein sequence ID" value="ESS57722.1"/>
    <property type="molecule type" value="Genomic_DNA"/>
</dbReference>
<accession>V5AVP2</accession>
<dbReference type="Proteomes" id="UP000017861">
    <property type="component" value="Unassembled WGS sequence"/>
</dbReference>
<evidence type="ECO:0008006" key="5">
    <source>
        <dbReference type="Google" id="ProtNLM"/>
    </source>
</evidence>
<dbReference type="InterPro" id="IPR053914">
    <property type="entry name" value="DGF-1_N"/>
</dbReference>
<reference evidence="3 4" key="1">
    <citation type="journal article" date="2014" name="Genome Announc.">
        <title>Trypanosoma cruzi Clone Dm28c Draft Genome Sequence.</title>
        <authorList>
            <person name="Grisard E.C."/>
            <person name="Teixeira S.M."/>
            <person name="de Almeida L.G."/>
            <person name="Stoco P.H."/>
            <person name="Gerber A.L."/>
            <person name="Talavera-Lopez C."/>
            <person name="Lima O.C."/>
            <person name="Andersson B."/>
            <person name="de Vasconcelos A.T."/>
        </authorList>
    </citation>
    <scope>NUCLEOTIDE SEQUENCE [LARGE SCALE GENOMIC DNA]</scope>
    <source>
        <strain evidence="3 4">Dm28c</strain>
    </source>
</reference>
<dbReference type="AlphaFoldDB" id="V5AVP2"/>
<evidence type="ECO:0000259" key="2">
    <source>
        <dbReference type="Pfam" id="PF22279"/>
    </source>
</evidence>
<evidence type="ECO:0000313" key="3">
    <source>
        <dbReference type="EMBL" id="ESS57722.1"/>
    </source>
</evidence>
<dbReference type="InterPro" id="IPR053915">
    <property type="entry name" value="DGF-1_b-sheet_dom"/>
</dbReference>
<sequence length="614" mass="65368">MGLLIRGSVARVHVNVTSSMLDSGALEFEGDFGTSSRILVVGSTLLTTSSHAISLLLFICVNTTLLLLDNNLEGSNCALYISNAAVDGGGIIVKGNTLITTKDQGVESSVYAYAIALRNGGYFDVENTTMSAINGVYIFGDTTVSTAGLLRVADCTFIGSTKVSTSALVYLSGSVTFQGGAQWRVEGNNVSAASIISISHHRHKIRLLGSGTTVALAHNRQVDSSVSFAKLLPSRIVVELPARFVVGCNLRGGEEASYDGLFPEDVEVFRCGTCNDDAACYMPGTELVDRSSCSCSCKDGWHGASCLPFEVPDTVVPPVAERAVDGDTSCVVNQTLTNLTLNMWKTHHCYADVTFSGVSAVLTFFLNSMPLHLPINITLTGCTFREGAALQFVGGAEAAESVGVLIRVSQTVMRSSVVVFALALPQHCDIAVTEVDAVQSSEVQLLDTRRNTLSVLLLGDVVLSASSFLVSNVKARATMYGGYGLYSTGTLMLLDGSSLYARYCSFAGYMHTFYVYGLSVSDHSVFALLNNTISSGTSLLYLRHGFSVSEHSVLRVVGNSGSVSYVIHSLSFFTVERSSWLDWRDNDVEVGAMFYDSSSAFVNIDGSSVVTLTG</sequence>
<gene>
    <name evidence="3" type="ORF">TCDM_12413</name>
</gene>
<feature type="domain" description="Dispersed gene family protein 1 beta-sheet" evidence="1">
    <location>
        <begin position="376"/>
        <end position="530"/>
    </location>
</feature>
<feature type="domain" description="Dispersed gene family protein 1 N-terminal" evidence="2">
    <location>
        <begin position="226"/>
        <end position="307"/>
    </location>
</feature>
<evidence type="ECO:0000313" key="4">
    <source>
        <dbReference type="Proteomes" id="UP000017861"/>
    </source>
</evidence>
<evidence type="ECO:0000259" key="1">
    <source>
        <dbReference type="Pfam" id="PF22274"/>
    </source>
</evidence>
<dbReference type="Pfam" id="PF22274">
    <property type="entry name" value="DGF-1_beta-sheet"/>
    <property type="match status" value="1"/>
</dbReference>
<dbReference type="Pfam" id="PF22279">
    <property type="entry name" value="DGF-1_N"/>
    <property type="match status" value="1"/>
</dbReference>
<proteinExistence type="predicted"/>